<proteinExistence type="predicted"/>
<dbReference type="InParanoid" id="A0A067NQ59"/>
<evidence type="ECO:0000313" key="1">
    <source>
        <dbReference type="EMBL" id="KDQ25751.1"/>
    </source>
</evidence>
<dbReference type="EMBL" id="KL198010">
    <property type="protein sequence ID" value="KDQ25751.1"/>
    <property type="molecule type" value="Genomic_DNA"/>
</dbReference>
<dbReference type="HOGENOM" id="CLU_2211074_0_0_1"/>
<dbReference type="AlphaFoldDB" id="A0A067NQ59"/>
<accession>A0A067NQ59</accession>
<protein>
    <submittedName>
        <fullName evidence="1">Uncharacterized protein</fullName>
    </submittedName>
</protein>
<evidence type="ECO:0000313" key="2">
    <source>
        <dbReference type="Proteomes" id="UP000027073"/>
    </source>
</evidence>
<reference evidence="2" key="1">
    <citation type="journal article" date="2014" name="Proc. Natl. Acad. Sci. U.S.A.">
        <title>Extensive sampling of basidiomycete genomes demonstrates inadequacy of the white-rot/brown-rot paradigm for wood decay fungi.</title>
        <authorList>
            <person name="Riley R."/>
            <person name="Salamov A.A."/>
            <person name="Brown D.W."/>
            <person name="Nagy L.G."/>
            <person name="Floudas D."/>
            <person name="Held B.W."/>
            <person name="Levasseur A."/>
            <person name="Lombard V."/>
            <person name="Morin E."/>
            <person name="Otillar R."/>
            <person name="Lindquist E.A."/>
            <person name="Sun H."/>
            <person name="LaButti K.M."/>
            <person name="Schmutz J."/>
            <person name="Jabbour D."/>
            <person name="Luo H."/>
            <person name="Baker S.E."/>
            <person name="Pisabarro A.G."/>
            <person name="Walton J.D."/>
            <person name="Blanchette R.A."/>
            <person name="Henrissat B."/>
            <person name="Martin F."/>
            <person name="Cullen D."/>
            <person name="Hibbett D.S."/>
            <person name="Grigoriev I.V."/>
        </authorList>
    </citation>
    <scope>NUCLEOTIDE SEQUENCE [LARGE SCALE GENOMIC DNA]</scope>
    <source>
        <strain evidence="2">PC15</strain>
    </source>
</reference>
<organism evidence="1 2">
    <name type="scientific">Pleurotus ostreatus (strain PC15)</name>
    <name type="common">Oyster mushroom</name>
    <dbReference type="NCBI Taxonomy" id="1137138"/>
    <lineage>
        <taxon>Eukaryota</taxon>
        <taxon>Fungi</taxon>
        <taxon>Dikarya</taxon>
        <taxon>Basidiomycota</taxon>
        <taxon>Agaricomycotina</taxon>
        <taxon>Agaricomycetes</taxon>
        <taxon>Agaricomycetidae</taxon>
        <taxon>Agaricales</taxon>
        <taxon>Pleurotineae</taxon>
        <taxon>Pleurotaceae</taxon>
        <taxon>Pleurotus</taxon>
    </lineage>
</organism>
<sequence length="107" mass="11462">MANAPIFLPTSGTVALAPVLNPRAVCSDKTAPRYHSSVMFDVNGNAALLRVAQTEGRPLFRSAVASGQDLDAAWVNSSGKFTARTFQPSSSRTYTFQTPSPLSHTYN</sequence>
<name>A0A067NQ59_PLEO1</name>
<dbReference type="VEuPathDB" id="FungiDB:PLEOSDRAFT_160365"/>
<gene>
    <name evidence="1" type="ORF">PLEOSDRAFT_160365</name>
</gene>
<dbReference type="Proteomes" id="UP000027073">
    <property type="component" value="Unassembled WGS sequence"/>
</dbReference>